<sequence length="616" mass="68084">MTQLGQLSELSIASQHSVGSQRSKASFATSATGTTLRSGTIRSGTTRRTQRTYQSSKTRIDDEEPPRPSCGVGLDNLRVRWKDEKLYGGRRVLGVPRTSRDGGFFLIIDDEGYLQLHGRTPFGWEPERYQEEHPDPFAEELDLRAEYFHCTRRVRTYEYSDLPHSHILATGSYHSIVVSGDADACVYCLYHGREIDEPPTITRLLLPAPTRIRAVAASKESYLLLAETGQVYEGLFDDEEPRPIEALAQARCRSVACGEEHYLVATFDGIAYSWGRGADGRLGHDSERDVARPRVLQVERAVAVAAGDDHSCVLCADAGGIEGSEVYLFGGNARGQLGTGDRYECLTPTRVDVGTVVVSAALGRQFTLLINARGALLSCGCGARNGQDSNADSLIVRRVEALAEVAVVAVAAGAFHSMAASDAGAVYRWGGDPEALETYRWTGDPDAIAKPFASTPEQDVTLRVACNDCHVCRRADHLARTPALLSEPCRIQSREEEPFWPWPDDEILPRVDVTTDPELEPGAEIYEYPAQPCNLEITARHSPYVVEMNVVARGGKRNSVFLREEVRHLAWRLDPFDSKTLILTRNGVDDSFTFKERKRAGEWIRALEAWAAWSPL</sequence>
<dbReference type="Pfam" id="PF00415">
    <property type="entry name" value="RCC1"/>
    <property type="match status" value="2"/>
</dbReference>
<reference evidence="4" key="1">
    <citation type="submission" date="2021-11" db="EMBL/GenBank/DDBJ databases">
        <authorList>
            <consortium name="Genoscope - CEA"/>
            <person name="William W."/>
        </authorList>
    </citation>
    <scope>NUCLEOTIDE SEQUENCE</scope>
</reference>
<name>A0A8J2SH23_9STRA</name>
<feature type="repeat" description="RCC1" evidence="2">
    <location>
        <begin position="269"/>
        <end position="317"/>
    </location>
</feature>
<gene>
    <name evidence="4" type="ORF">PECAL_3P06010</name>
</gene>
<proteinExistence type="predicted"/>
<evidence type="ECO:0000313" key="5">
    <source>
        <dbReference type="Proteomes" id="UP000789595"/>
    </source>
</evidence>
<dbReference type="EMBL" id="CAKKNE010000003">
    <property type="protein sequence ID" value="CAH0370701.1"/>
    <property type="molecule type" value="Genomic_DNA"/>
</dbReference>
<dbReference type="OrthoDB" id="10253607at2759"/>
<evidence type="ECO:0000313" key="4">
    <source>
        <dbReference type="EMBL" id="CAH0370701.1"/>
    </source>
</evidence>
<evidence type="ECO:0000256" key="1">
    <source>
        <dbReference type="ARBA" id="ARBA00022737"/>
    </source>
</evidence>
<evidence type="ECO:0000256" key="3">
    <source>
        <dbReference type="SAM" id="MobiDB-lite"/>
    </source>
</evidence>
<evidence type="ECO:0000256" key="2">
    <source>
        <dbReference type="PROSITE-ProRule" id="PRU00235"/>
    </source>
</evidence>
<dbReference type="PANTHER" id="PTHR22870">
    <property type="entry name" value="REGULATOR OF CHROMOSOME CONDENSATION"/>
    <property type="match status" value="1"/>
</dbReference>
<dbReference type="PANTHER" id="PTHR22870:SF408">
    <property type="entry name" value="OS09G0560450 PROTEIN"/>
    <property type="match status" value="1"/>
</dbReference>
<feature type="compositionally biased region" description="Low complexity" evidence="3">
    <location>
        <begin position="32"/>
        <end position="57"/>
    </location>
</feature>
<feature type="compositionally biased region" description="Polar residues" evidence="3">
    <location>
        <begin position="13"/>
        <end position="31"/>
    </location>
</feature>
<accession>A0A8J2SH23</accession>
<dbReference type="InterPro" id="IPR009091">
    <property type="entry name" value="RCC1/BLIP-II"/>
</dbReference>
<comment type="caution">
    <text evidence="4">The sequence shown here is derived from an EMBL/GenBank/DDBJ whole genome shotgun (WGS) entry which is preliminary data.</text>
</comment>
<protein>
    <submittedName>
        <fullName evidence="4">Uncharacterized protein</fullName>
    </submittedName>
</protein>
<dbReference type="AlphaFoldDB" id="A0A8J2SH23"/>
<dbReference type="Proteomes" id="UP000789595">
    <property type="component" value="Unassembled WGS sequence"/>
</dbReference>
<keyword evidence="1" id="KW-0677">Repeat</keyword>
<dbReference type="SUPFAM" id="SSF50985">
    <property type="entry name" value="RCC1/BLIP-II"/>
    <property type="match status" value="1"/>
</dbReference>
<keyword evidence="5" id="KW-1185">Reference proteome</keyword>
<feature type="region of interest" description="Disordered" evidence="3">
    <location>
        <begin position="13"/>
        <end position="71"/>
    </location>
</feature>
<dbReference type="PROSITE" id="PS50012">
    <property type="entry name" value="RCC1_3"/>
    <property type="match status" value="2"/>
</dbReference>
<dbReference type="InterPro" id="IPR051210">
    <property type="entry name" value="Ub_ligase/GEF_domain"/>
</dbReference>
<dbReference type="InterPro" id="IPR000408">
    <property type="entry name" value="Reg_chr_condens"/>
</dbReference>
<feature type="repeat" description="RCC1" evidence="2">
    <location>
        <begin position="324"/>
        <end position="373"/>
    </location>
</feature>
<dbReference type="Gene3D" id="2.130.10.30">
    <property type="entry name" value="Regulator of chromosome condensation 1/beta-lactamase-inhibitor protein II"/>
    <property type="match status" value="1"/>
</dbReference>
<organism evidence="4 5">
    <name type="scientific">Pelagomonas calceolata</name>
    <dbReference type="NCBI Taxonomy" id="35677"/>
    <lineage>
        <taxon>Eukaryota</taxon>
        <taxon>Sar</taxon>
        <taxon>Stramenopiles</taxon>
        <taxon>Ochrophyta</taxon>
        <taxon>Pelagophyceae</taxon>
        <taxon>Pelagomonadales</taxon>
        <taxon>Pelagomonadaceae</taxon>
        <taxon>Pelagomonas</taxon>
    </lineage>
</organism>